<evidence type="ECO:0000313" key="2">
    <source>
        <dbReference type="EMBL" id="KAL3403849.1"/>
    </source>
</evidence>
<dbReference type="PANTHER" id="PTHR33332">
    <property type="entry name" value="REVERSE TRANSCRIPTASE DOMAIN-CONTAINING PROTEIN"/>
    <property type="match status" value="1"/>
</dbReference>
<proteinExistence type="predicted"/>
<evidence type="ECO:0000259" key="1">
    <source>
        <dbReference type="PROSITE" id="PS50878"/>
    </source>
</evidence>
<name>A0ABD2XFZ0_9HYME</name>
<keyword evidence="3" id="KW-1185">Reference proteome</keyword>
<sequence>MLTALRGMGRGARGRSLDGVSFSYLQHSLEIVAPYLSTIFNAFIVSDFYPTSWKRSVIVPLNKVTRPALPSQTRPVANLPHLARACDILLTQQISSYLESRDLLSSRQSGFRPGYSTQSALIRITEDIRKAIEEERITVLVLFDFKCAFDTINHATLLARLRDLNFGAGALRLLHSYLSGRSQAVVDTDGVAAEFVECTSGVPQGSSPAPVLFAAYIDTVIAALRHCSDTCMLFADDLQIYLSCEPADLNDTIGRLCEDAQAVLDWSRRCGLRLDAQKTQAIVVASDQRHMRMDIGACRPLVVDGVVVPFSSRVRDLGLVISNNLAWTAHVNQISSRVHGVLHRLRTRARILPASVRSMLVSSLVLPHFDYVCAVFRSLPAQLDIRLRRLFNTAVRFIYGLPRDVAMLPYIERLGWLTPALRRDYFLGMQVQRSILSGRPPYLIDLLPVRRVSTRALRPTTVEAFQQERISTEAYGNGFKMSAVRMWNGLPRDIIELPTLPLFKTQLRSHLVQRIGER</sequence>
<dbReference type="Proteomes" id="UP001627154">
    <property type="component" value="Unassembled WGS sequence"/>
</dbReference>
<dbReference type="InterPro" id="IPR043128">
    <property type="entry name" value="Rev_trsase/Diguanyl_cyclase"/>
</dbReference>
<dbReference type="CDD" id="cd01650">
    <property type="entry name" value="RT_nLTR_like"/>
    <property type="match status" value="1"/>
</dbReference>
<comment type="caution">
    <text evidence="2">The sequence shown here is derived from an EMBL/GenBank/DDBJ whole genome shotgun (WGS) entry which is preliminary data.</text>
</comment>
<dbReference type="InterPro" id="IPR000477">
    <property type="entry name" value="RT_dom"/>
</dbReference>
<dbReference type="Gene3D" id="3.30.70.270">
    <property type="match status" value="1"/>
</dbReference>
<protein>
    <recommendedName>
        <fullName evidence="1">Reverse transcriptase domain-containing protein</fullName>
    </recommendedName>
</protein>
<dbReference type="EMBL" id="JBJJXI010000028">
    <property type="protein sequence ID" value="KAL3403849.1"/>
    <property type="molecule type" value="Genomic_DNA"/>
</dbReference>
<dbReference type="AlphaFoldDB" id="A0ABD2XFZ0"/>
<dbReference type="PROSITE" id="PS50878">
    <property type="entry name" value="RT_POL"/>
    <property type="match status" value="1"/>
</dbReference>
<feature type="domain" description="Reverse transcriptase" evidence="1">
    <location>
        <begin position="42"/>
        <end position="321"/>
    </location>
</feature>
<organism evidence="2 3">
    <name type="scientific">Trichogramma kaykai</name>
    <dbReference type="NCBI Taxonomy" id="54128"/>
    <lineage>
        <taxon>Eukaryota</taxon>
        <taxon>Metazoa</taxon>
        <taxon>Ecdysozoa</taxon>
        <taxon>Arthropoda</taxon>
        <taxon>Hexapoda</taxon>
        <taxon>Insecta</taxon>
        <taxon>Pterygota</taxon>
        <taxon>Neoptera</taxon>
        <taxon>Endopterygota</taxon>
        <taxon>Hymenoptera</taxon>
        <taxon>Apocrita</taxon>
        <taxon>Proctotrupomorpha</taxon>
        <taxon>Chalcidoidea</taxon>
        <taxon>Trichogrammatidae</taxon>
        <taxon>Trichogramma</taxon>
    </lineage>
</organism>
<dbReference type="Pfam" id="PF00078">
    <property type="entry name" value="RVT_1"/>
    <property type="match status" value="1"/>
</dbReference>
<dbReference type="SUPFAM" id="SSF56672">
    <property type="entry name" value="DNA/RNA polymerases"/>
    <property type="match status" value="1"/>
</dbReference>
<reference evidence="2 3" key="1">
    <citation type="journal article" date="2024" name="bioRxiv">
        <title>A reference genome for Trichogramma kaykai: A tiny desert-dwelling parasitoid wasp with competing sex-ratio distorters.</title>
        <authorList>
            <person name="Culotta J."/>
            <person name="Lindsey A.R."/>
        </authorList>
    </citation>
    <scope>NUCLEOTIDE SEQUENCE [LARGE SCALE GENOMIC DNA]</scope>
    <source>
        <strain evidence="2 3">KSX58</strain>
    </source>
</reference>
<evidence type="ECO:0000313" key="3">
    <source>
        <dbReference type="Proteomes" id="UP001627154"/>
    </source>
</evidence>
<accession>A0ABD2XFZ0</accession>
<dbReference type="GO" id="GO:0071897">
    <property type="term" value="P:DNA biosynthetic process"/>
    <property type="evidence" value="ECO:0007669"/>
    <property type="project" value="UniProtKB-ARBA"/>
</dbReference>
<dbReference type="InterPro" id="IPR043502">
    <property type="entry name" value="DNA/RNA_pol_sf"/>
</dbReference>
<gene>
    <name evidence="2" type="ORF">TKK_003516</name>
</gene>